<dbReference type="InterPro" id="IPR020037">
    <property type="entry name" value="DUF4312"/>
</dbReference>
<organism evidence="1 2">
    <name type="scientific">Enterovibrio coralii</name>
    <dbReference type="NCBI Taxonomy" id="294935"/>
    <lineage>
        <taxon>Bacteria</taxon>
        <taxon>Pseudomonadati</taxon>
        <taxon>Pseudomonadota</taxon>
        <taxon>Gammaproteobacteria</taxon>
        <taxon>Vibrionales</taxon>
        <taxon>Vibrionaceae</taxon>
        <taxon>Enterovibrio</taxon>
    </lineage>
</organism>
<sequence length="99" mass="11616">MKQQLTTEVIVSGKGETRQQAFAAAFSQIQPTLLKENQKVLLRIEPQDVKVLEAEEKITMDKFLFFFLPRERRQCRVKLEVTVSLTYIDVEQVDFQILR</sequence>
<dbReference type="EMBL" id="LNTY01000055">
    <property type="protein sequence ID" value="KXF80224.1"/>
    <property type="molecule type" value="Genomic_DNA"/>
</dbReference>
<keyword evidence="2" id="KW-1185">Reference proteome</keyword>
<name>A0A135I468_9GAMM</name>
<dbReference type="STRING" id="294935.ATN88_10240"/>
<dbReference type="Pfam" id="PF14189">
    <property type="entry name" value="DUF4312"/>
    <property type="match status" value="1"/>
</dbReference>
<protein>
    <submittedName>
        <fullName evidence="1">Cytoplasmic protein</fullName>
    </submittedName>
</protein>
<dbReference type="AlphaFoldDB" id="A0A135I468"/>
<evidence type="ECO:0000313" key="1">
    <source>
        <dbReference type="EMBL" id="KXF80224.1"/>
    </source>
</evidence>
<evidence type="ECO:0000313" key="2">
    <source>
        <dbReference type="Proteomes" id="UP000070529"/>
    </source>
</evidence>
<proteinExistence type="predicted"/>
<dbReference type="NCBIfam" id="TIGR03578">
    <property type="entry name" value="EF_0831"/>
    <property type="match status" value="1"/>
</dbReference>
<gene>
    <name evidence="1" type="ORF">ATN88_10240</name>
</gene>
<dbReference type="OrthoDB" id="6433960at2"/>
<comment type="caution">
    <text evidence="1">The sequence shown here is derived from an EMBL/GenBank/DDBJ whole genome shotgun (WGS) entry which is preliminary data.</text>
</comment>
<accession>A0A135I468</accession>
<dbReference type="Proteomes" id="UP000070529">
    <property type="component" value="Unassembled WGS sequence"/>
</dbReference>
<dbReference type="RefSeq" id="WP_067419454.1">
    <property type="nucleotide sequence ID" value="NZ_LNTY01000055.1"/>
</dbReference>
<reference evidence="1 2" key="1">
    <citation type="submission" date="2015-11" db="EMBL/GenBank/DDBJ databases">
        <title>Genomic Taxonomy of the Vibrionaceae.</title>
        <authorList>
            <person name="Gomez-Gil B."/>
            <person name="Enciso-Ibarra J."/>
        </authorList>
    </citation>
    <scope>NUCLEOTIDE SEQUENCE [LARGE SCALE GENOMIC DNA]</scope>
    <source>
        <strain evidence="1 2">CAIM 912</strain>
    </source>
</reference>